<proteinExistence type="inferred from homology"/>
<evidence type="ECO:0000256" key="2">
    <source>
        <dbReference type="ARBA" id="ARBA00022448"/>
    </source>
</evidence>
<gene>
    <name evidence="8" type="ORF">ODALV1_LOCUS9382</name>
</gene>
<feature type="region of interest" description="Disordered" evidence="6">
    <location>
        <begin position="228"/>
        <end position="256"/>
    </location>
</feature>
<dbReference type="EMBL" id="CAXLJM020000028">
    <property type="protein sequence ID" value="CAL8096519.1"/>
    <property type="molecule type" value="Genomic_DNA"/>
</dbReference>
<comment type="similarity">
    <text evidence="1 5">Belongs to the EXO70 family.</text>
</comment>
<comment type="function">
    <text evidence="5">Component of the exocyst complex involved in the docking of exocytic vesicles with fusion sites on the plasma membrane.</text>
</comment>
<keyword evidence="2 5" id="KW-0813">Transport</keyword>
<feature type="domain" description="Exocyst complex subunit Exo70 C-terminal" evidence="7">
    <location>
        <begin position="308"/>
        <end position="680"/>
    </location>
</feature>
<feature type="compositionally biased region" description="Low complexity" evidence="6">
    <location>
        <begin position="231"/>
        <end position="245"/>
    </location>
</feature>
<dbReference type="Proteomes" id="UP001642540">
    <property type="component" value="Unassembled WGS sequence"/>
</dbReference>
<reference evidence="8 9" key="1">
    <citation type="submission" date="2024-08" db="EMBL/GenBank/DDBJ databases">
        <authorList>
            <person name="Cucini C."/>
            <person name="Frati F."/>
        </authorList>
    </citation>
    <scope>NUCLEOTIDE SEQUENCE [LARGE SCALE GENOMIC DNA]</scope>
</reference>
<evidence type="ECO:0000256" key="5">
    <source>
        <dbReference type="RuleBase" id="RU365026"/>
    </source>
</evidence>
<dbReference type="Pfam" id="PF20669">
    <property type="entry name" value="Exo70_N"/>
    <property type="match status" value="1"/>
</dbReference>
<organism evidence="8 9">
    <name type="scientific">Orchesella dallaii</name>
    <dbReference type="NCBI Taxonomy" id="48710"/>
    <lineage>
        <taxon>Eukaryota</taxon>
        <taxon>Metazoa</taxon>
        <taxon>Ecdysozoa</taxon>
        <taxon>Arthropoda</taxon>
        <taxon>Hexapoda</taxon>
        <taxon>Collembola</taxon>
        <taxon>Entomobryomorpha</taxon>
        <taxon>Entomobryoidea</taxon>
        <taxon>Orchesellidae</taxon>
        <taxon>Orchesellinae</taxon>
        <taxon>Orchesella</taxon>
    </lineage>
</organism>
<dbReference type="Pfam" id="PF03081">
    <property type="entry name" value="Exo70_C"/>
    <property type="match status" value="1"/>
</dbReference>
<dbReference type="PANTHER" id="PTHR12542:SF41">
    <property type="entry name" value="EXOCYST COMPLEX COMPONENT 7"/>
    <property type="match status" value="1"/>
</dbReference>
<dbReference type="InterPro" id="IPR004140">
    <property type="entry name" value="Exo70"/>
</dbReference>
<evidence type="ECO:0000256" key="4">
    <source>
        <dbReference type="ARBA" id="ARBA00026169"/>
    </source>
</evidence>
<keyword evidence="3 5" id="KW-0268">Exocytosis</keyword>
<dbReference type="InterPro" id="IPR046364">
    <property type="entry name" value="Exo70_C"/>
</dbReference>
<comment type="caution">
    <text evidence="8">The sequence shown here is derived from an EMBL/GenBank/DDBJ whole genome shotgun (WGS) entry which is preliminary data.</text>
</comment>
<evidence type="ECO:0000256" key="1">
    <source>
        <dbReference type="ARBA" id="ARBA00006756"/>
    </source>
</evidence>
<keyword evidence="5" id="KW-0653">Protein transport</keyword>
<dbReference type="PANTHER" id="PTHR12542">
    <property type="entry name" value="EXOCYST COMPLEX PROTEIN EXO70"/>
    <property type="match status" value="1"/>
</dbReference>
<sequence>MGDGKLEQIETGLEVLREAARRNEHLTSHIVGILDSFEDRIGRLQNTILPVYQQTEALRSKQQNLEKSLKLIDEVISYYNVSKEVDVIIRNGPSGASLEEFLQAMTQIENAVKYFEKYNPQSVELENLLSLQNTGADALNKEFRDMLTRHSKVIPPVAILEMIEEDHSSQQNSSMSMPEHVQGDLKKLAEWLMLHNVDTYMNVYASLRSNALLKSVQGLKDYQKAQSLTMASPSTGSAAPSPSSPVMRRNSRNPDTRRTRIQHAFEKGASKMFQKASAAVEHSTGFGLGSKKSDFKEDNVTDRESENFMILATAMLKLMQIESQLMLGVITMQHRIKIFEIISRDSFDLLFADGDSIAGRIKKSVSRHEFSAILTIFPIIKCLQTLQPGFDEIFVGSLTSNKVNHKLTVLLKTFQSNGMRALEDFIENIRNEQTSQLPKDGTVHELTSNVLMFLEHLTDYLDTVADILAQDPNYTAVPVMSNRALDETTKKNLLGSYIKRVLQQLNLTLVTCSDLYYEHSIKAIFRLNNACYILKCLQASILLDLLKTKEPDCTQNYIDMMDDQKKAYLIATWKKIEDKLFGSDDIPIAVLQAGKLRDRDRQIIKDKFAAFNKEIGEISRLQQLYAVPDTELRNSLRKASRDYICTKYKDFFEKYANVQFTKNVEKYVKHQPEDVASLIENFFDVS</sequence>
<keyword evidence="9" id="KW-1185">Reference proteome</keyword>
<protein>
    <recommendedName>
        <fullName evidence="4 5">Exocyst complex component 7</fullName>
    </recommendedName>
    <alternativeName>
        <fullName evidence="5">Exocyst complex component Exo70</fullName>
    </alternativeName>
</protein>
<evidence type="ECO:0000313" key="9">
    <source>
        <dbReference type="Proteomes" id="UP001642540"/>
    </source>
</evidence>
<evidence type="ECO:0000256" key="6">
    <source>
        <dbReference type="SAM" id="MobiDB-lite"/>
    </source>
</evidence>
<evidence type="ECO:0000313" key="8">
    <source>
        <dbReference type="EMBL" id="CAL8096519.1"/>
    </source>
</evidence>
<dbReference type="Gene3D" id="1.20.1280.170">
    <property type="entry name" value="Exocyst complex component Exo70"/>
    <property type="match status" value="2"/>
</dbReference>
<dbReference type="InterPro" id="IPR016159">
    <property type="entry name" value="Cullin_repeat-like_dom_sf"/>
</dbReference>
<dbReference type="SUPFAM" id="SSF74788">
    <property type="entry name" value="Cullin repeat-like"/>
    <property type="match status" value="1"/>
</dbReference>
<accession>A0ABP1QCD4</accession>
<evidence type="ECO:0000259" key="7">
    <source>
        <dbReference type="Pfam" id="PF03081"/>
    </source>
</evidence>
<evidence type="ECO:0000256" key="3">
    <source>
        <dbReference type="ARBA" id="ARBA00022483"/>
    </source>
</evidence>
<name>A0ABP1QCD4_9HEXA</name>